<reference evidence="4" key="1">
    <citation type="submission" date="2020-01" db="EMBL/GenBank/DDBJ databases">
        <authorList>
            <consortium name="DOE Joint Genome Institute"/>
            <person name="Haridas S."/>
            <person name="Albert R."/>
            <person name="Binder M."/>
            <person name="Bloem J."/>
            <person name="Labutti K."/>
            <person name="Salamov A."/>
            <person name="Andreopoulos B."/>
            <person name="Baker S.E."/>
            <person name="Barry K."/>
            <person name="Bills G."/>
            <person name="Bluhm B.H."/>
            <person name="Cannon C."/>
            <person name="Castanera R."/>
            <person name="Culley D.E."/>
            <person name="Daum C."/>
            <person name="Ezra D."/>
            <person name="Gonzalez J.B."/>
            <person name="Henrissat B."/>
            <person name="Kuo A."/>
            <person name="Liang C."/>
            <person name="Lipzen A."/>
            <person name="Lutzoni F."/>
            <person name="Magnuson J."/>
            <person name="Mondo S."/>
            <person name="Nolan M."/>
            <person name="Ohm R."/>
            <person name="Pangilinan J."/>
            <person name="Park H.-J."/>
            <person name="Ramirez L."/>
            <person name="Alfaro M."/>
            <person name="Sun H."/>
            <person name="Tritt A."/>
            <person name="Yoshinaga Y."/>
            <person name="Zwiers L.-H."/>
            <person name="Turgeon B.G."/>
            <person name="Goodwin S.B."/>
            <person name="Spatafora J.W."/>
            <person name="Crous P.W."/>
            <person name="Grigoriev I.V."/>
        </authorList>
    </citation>
    <scope>NUCLEOTIDE SEQUENCE</scope>
    <source>
        <strain evidence="4">IPT5</strain>
    </source>
</reference>
<dbReference type="Pfam" id="PF10383">
    <property type="entry name" value="Clr2"/>
    <property type="match status" value="1"/>
</dbReference>
<evidence type="ECO:0000259" key="2">
    <source>
        <dbReference type="Pfam" id="PF10383"/>
    </source>
</evidence>
<accession>A0A6A7BDN2</accession>
<evidence type="ECO:0008006" key="6">
    <source>
        <dbReference type="Google" id="ProtNLM"/>
    </source>
</evidence>
<sequence>MSPGHVVVRLKSGSDGDATHVPASGVYTQVDPPLLYLEKTAQQWMDRRGEARKHVKYILERLPAGYTMWQRPRPGKTTHVDKYLFGHPDHKKFDSPNRFYPHFEHLMENGGSSMGCPCTVCAGSAGVLPKNQPSSSVSSQAPTPKIKAPRISQHFSAAPQQLGPRTAQPLATASRQPAARPRARPKVTSAGYDTSRVDDEGTPDVYRNLIDKLRRHGTIDEKIEEPLSPDWRAENEILPKLLQELRREVQWKPRRGEVVLFVRFLPDELSIVQDENTGEYQVYNEHADKSLGTPMWEAGLVGQTPSEGTSDNVIYSGVRVEPLPNPNESNKSLSKHYKYVPLRQTRPFVLWEQFLGSVPQDDWHPTIHNALTITSTLSLIGKHRFRGTWPNASIYCHAMYLGFELLAVGDTVRLLPSAASGLDECCDIMIIKSIRIKWSNLDKASNNDYDEGRPYNSAVWIYGTAFTNDASRSDKQWLSSDTDSLKAAAQYSKWYPLHPPSKELAIPHTRCMGRVYERDAMSAFLNADGHDLPNLDMGRSSLLKARAFSVKHDQRILKDHATWYWGDNRADSLGLHTINGLDVTKFDELRDVKDLRNKLKLLDADSGPSGSILPTAHTAPSSRRLRGFMAPNLPPTPDRHVANKAINGSSSMASSLGSEIGLTVGLKRMRADSTSDEDEGKERANDDEIRQSTVIVEETATARKKKPMVQVVIDD</sequence>
<dbReference type="InterPro" id="IPR031915">
    <property type="entry name" value="Clr2_N"/>
</dbReference>
<dbReference type="PANTHER" id="PTHR38046:SF1">
    <property type="entry name" value="CRYPTIC LOCI REGULATOR 2"/>
    <property type="match status" value="1"/>
</dbReference>
<dbReference type="Pfam" id="PF16761">
    <property type="entry name" value="Clr2_transil"/>
    <property type="match status" value="1"/>
</dbReference>
<dbReference type="GO" id="GO:0030466">
    <property type="term" value="P:silent mating-type cassette heterochromatin formation"/>
    <property type="evidence" value="ECO:0007669"/>
    <property type="project" value="TreeGrafter"/>
</dbReference>
<name>A0A6A7BDN2_9PLEO</name>
<protein>
    <recommendedName>
        <fullName evidence="6">Cryptic loci regulator 2 N-terminal domain-containing protein</fullName>
    </recommendedName>
</protein>
<evidence type="ECO:0000256" key="1">
    <source>
        <dbReference type="SAM" id="MobiDB-lite"/>
    </source>
</evidence>
<evidence type="ECO:0000313" key="5">
    <source>
        <dbReference type="Proteomes" id="UP000799423"/>
    </source>
</evidence>
<keyword evidence="5" id="KW-1185">Reference proteome</keyword>
<evidence type="ECO:0000259" key="3">
    <source>
        <dbReference type="Pfam" id="PF16761"/>
    </source>
</evidence>
<dbReference type="InterPro" id="IPR038986">
    <property type="entry name" value="Clr2"/>
</dbReference>
<evidence type="ECO:0000313" key="4">
    <source>
        <dbReference type="EMBL" id="KAF2853500.1"/>
    </source>
</evidence>
<feature type="domain" description="Cryptic loci regulator 2 C-terminal" evidence="2">
    <location>
        <begin position="395"/>
        <end position="517"/>
    </location>
</feature>
<organism evidence="4 5">
    <name type="scientific">Plenodomus tracheiphilus IPT5</name>
    <dbReference type="NCBI Taxonomy" id="1408161"/>
    <lineage>
        <taxon>Eukaryota</taxon>
        <taxon>Fungi</taxon>
        <taxon>Dikarya</taxon>
        <taxon>Ascomycota</taxon>
        <taxon>Pezizomycotina</taxon>
        <taxon>Dothideomycetes</taxon>
        <taxon>Pleosporomycetidae</taxon>
        <taxon>Pleosporales</taxon>
        <taxon>Pleosporineae</taxon>
        <taxon>Leptosphaeriaceae</taxon>
        <taxon>Plenodomus</taxon>
    </lineage>
</organism>
<gene>
    <name evidence="4" type="ORF">T440DRAFT_390092</name>
</gene>
<feature type="region of interest" description="Disordered" evidence="1">
    <location>
        <begin position="159"/>
        <end position="200"/>
    </location>
</feature>
<dbReference type="GO" id="GO:0070824">
    <property type="term" value="C:SHREC complex"/>
    <property type="evidence" value="ECO:0007669"/>
    <property type="project" value="InterPro"/>
</dbReference>
<dbReference type="InterPro" id="IPR018839">
    <property type="entry name" value="Tscrpt-silencing_Clr2_C"/>
</dbReference>
<proteinExistence type="predicted"/>
<feature type="region of interest" description="Disordered" evidence="1">
    <location>
        <begin position="667"/>
        <end position="695"/>
    </location>
</feature>
<dbReference type="GO" id="GO:0033553">
    <property type="term" value="C:rDNA heterochromatin"/>
    <property type="evidence" value="ECO:0007669"/>
    <property type="project" value="TreeGrafter"/>
</dbReference>
<dbReference type="PANTHER" id="PTHR38046">
    <property type="entry name" value="CRYPTIC LOCI REGULATOR 2"/>
    <property type="match status" value="1"/>
</dbReference>
<dbReference type="Proteomes" id="UP000799423">
    <property type="component" value="Unassembled WGS sequence"/>
</dbReference>
<feature type="domain" description="Cryptic loci regulator 2 N-terminal" evidence="3">
    <location>
        <begin position="57"/>
        <end position="121"/>
    </location>
</feature>
<dbReference type="OrthoDB" id="438224at2759"/>
<dbReference type="EMBL" id="MU006295">
    <property type="protein sequence ID" value="KAF2853500.1"/>
    <property type="molecule type" value="Genomic_DNA"/>
</dbReference>
<dbReference type="AlphaFoldDB" id="A0A6A7BDN2"/>
<dbReference type="GO" id="GO:0031934">
    <property type="term" value="C:mating-type region heterochromatin"/>
    <property type="evidence" value="ECO:0007669"/>
    <property type="project" value="TreeGrafter"/>
</dbReference>
<feature type="compositionally biased region" description="Basic and acidic residues" evidence="1">
    <location>
        <begin position="680"/>
        <end position="690"/>
    </location>
</feature>